<dbReference type="EMBL" id="CP024996">
    <property type="protein sequence ID" value="AYR24556.1"/>
    <property type="molecule type" value="Genomic_DNA"/>
</dbReference>
<organism evidence="4 5">
    <name type="scientific">Herbaspirillum rubrisubalbicans</name>
    <dbReference type="NCBI Taxonomy" id="80842"/>
    <lineage>
        <taxon>Bacteria</taxon>
        <taxon>Pseudomonadati</taxon>
        <taxon>Pseudomonadota</taxon>
        <taxon>Betaproteobacteria</taxon>
        <taxon>Burkholderiales</taxon>
        <taxon>Oxalobacteraceae</taxon>
        <taxon>Herbaspirillum</taxon>
    </lineage>
</organism>
<keyword evidence="1" id="KW-0808">Transferase</keyword>
<dbReference type="Gene3D" id="3.40.630.30">
    <property type="match status" value="1"/>
</dbReference>
<evidence type="ECO:0000256" key="2">
    <source>
        <dbReference type="ARBA" id="ARBA00023315"/>
    </source>
</evidence>
<evidence type="ECO:0000256" key="1">
    <source>
        <dbReference type="ARBA" id="ARBA00022679"/>
    </source>
</evidence>
<feature type="domain" description="N-acetyltransferase" evidence="3">
    <location>
        <begin position="23"/>
        <end position="187"/>
    </location>
</feature>
<evidence type="ECO:0000259" key="3">
    <source>
        <dbReference type="PROSITE" id="PS51186"/>
    </source>
</evidence>
<dbReference type="InterPro" id="IPR050832">
    <property type="entry name" value="Bact_Acetyltransf"/>
</dbReference>
<proteinExistence type="predicted"/>
<dbReference type="InterPro" id="IPR016181">
    <property type="entry name" value="Acyl_CoA_acyltransferase"/>
</dbReference>
<dbReference type="PROSITE" id="PS51186">
    <property type="entry name" value="GNAT"/>
    <property type="match status" value="1"/>
</dbReference>
<dbReference type="Pfam" id="PF00583">
    <property type="entry name" value="Acetyltransf_1"/>
    <property type="match status" value="1"/>
</dbReference>
<protein>
    <submittedName>
        <fullName evidence="4">N-acetyltransferase</fullName>
    </submittedName>
</protein>
<sequence>MASLGTLRLRLRLPYTRLMSSSYQVRQISKDDGETLRSIRIAALTDAPYAFGATLEEALAQPLDEFDATAARHATSETSTSFFLNHEMSVVGTVGAFIEAASSGQAYICALWLAPNHRGSNGATMLVDEANRWLFTRGVESVNAWVANSNARAAAFYRKFGFTPTARTQRLPSNPLELETLWVISRPTGKFYS</sequence>
<dbReference type="GO" id="GO:0016747">
    <property type="term" value="F:acyltransferase activity, transferring groups other than amino-acyl groups"/>
    <property type="evidence" value="ECO:0007669"/>
    <property type="project" value="InterPro"/>
</dbReference>
<dbReference type="Proteomes" id="UP000269199">
    <property type="component" value="Chromosome"/>
</dbReference>
<dbReference type="PANTHER" id="PTHR43877">
    <property type="entry name" value="AMINOALKYLPHOSPHONATE N-ACETYLTRANSFERASE-RELATED-RELATED"/>
    <property type="match status" value="1"/>
</dbReference>
<name>A0AAD0U966_9BURK</name>
<dbReference type="AlphaFoldDB" id="A0AAD0U966"/>
<dbReference type="SUPFAM" id="SSF55729">
    <property type="entry name" value="Acyl-CoA N-acyltransferases (Nat)"/>
    <property type="match status" value="1"/>
</dbReference>
<evidence type="ECO:0000313" key="5">
    <source>
        <dbReference type="Proteomes" id="UP000269199"/>
    </source>
</evidence>
<reference evidence="4 5" key="1">
    <citation type="submission" date="2017-11" db="EMBL/GenBank/DDBJ databases">
        <title>Complete genome sequence of Herbaspirillum rubrisubalbicans DSM 11543.</title>
        <authorList>
            <person name="Chen M."/>
            <person name="An Q."/>
        </authorList>
    </citation>
    <scope>NUCLEOTIDE SEQUENCE [LARGE SCALE GENOMIC DNA]</scope>
    <source>
        <strain evidence="4 5">DSM 11543</strain>
    </source>
</reference>
<dbReference type="CDD" id="cd04301">
    <property type="entry name" value="NAT_SF"/>
    <property type="match status" value="1"/>
</dbReference>
<evidence type="ECO:0000313" key="4">
    <source>
        <dbReference type="EMBL" id="AYR24556.1"/>
    </source>
</evidence>
<accession>A0AAD0U966</accession>
<gene>
    <name evidence="4" type="ORF">RC54_12275</name>
</gene>
<keyword evidence="2" id="KW-0012">Acyltransferase</keyword>
<dbReference type="InterPro" id="IPR000182">
    <property type="entry name" value="GNAT_dom"/>
</dbReference>